<evidence type="ECO:0000313" key="4">
    <source>
        <dbReference type="Proteomes" id="UP000256913"/>
    </source>
</evidence>
<dbReference type="Pfam" id="PF07228">
    <property type="entry name" value="SpoIIE"/>
    <property type="match status" value="1"/>
</dbReference>
<organism evidence="3 4">
    <name type="scientific">Asanoa ferruginea</name>
    <dbReference type="NCBI Taxonomy" id="53367"/>
    <lineage>
        <taxon>Bacteria</taxon>
        <taxon>Bacillati</taxon>
        <taxon>Actinomycetota</taxon>
        <taxon>Actinomycetes</taxon>
        <taxon>Micromonosporales</taxon>
        <taxon>Micromonosporaceae</taxon>
        <taxon>Asanoa</taxon>
    </lineage>
</organism>
<dbReference type="OrthoDB" id="9807247at2"/>
<dbReference type="CDD" id="cd16936">
    <property type="entry name" value="HATPase_RsbW-like"/>
    <property type="match status" value="1"/>
</dbReference>
<dbReference type="SUPFAM" id="SSF55781">
    <property type="entry name" value="GAF domain-like"/>
    <property type="match status" value="1"/>
</dbReference>
<dbReference type="SMART" id="SM00331">
    <property type="entry name" value="PP2C_SIG"/>
    <property type="match status" value="1"/>
</dbReference>
<feature type="domain" description="PPM-type phosphatase" evidence="2">
    <location>
        <begin position="497"/>
        <end position="718"/>
    </location>
</feature>
<comment type="caution">
    <text evidence="3">The sequence shown here is derived from an EMBL/GenBank/DDBJ whole genome shotgun (WGS) entry which is preliminary data.</text>
</comment>
<keyword evidence="1" id="KW-0378">Hydrolase</keyword>
<proteinExistence type="predicted"/>
<dbReference type="InterPro" id="IPR052016">
    <property type="entry name" value="Bact_Sigma-Reg"/>
</dbReference>
<dbReference type="RefSeq" id="WP_116067437.1">
    <property type="nucleotide sequence ID" value="NZ_BONB01000102.1"/>
</dbReference>
<dbReference type="InterPro" id="IPR001932">
    <property type="entry name" value="PPM-type_phosphatase-like_dom"/>
</dbReference>
<accession>A0A3D9ZQA1</accession>
<dbReference type="Gene3D" id="3.30.450.40">
    <property type="match status" value="1"/>
</dbReference>
<dbReference type="PANTHER" id="PTHR43156">
    <property type="entry name" value="STAGE II SPORULATION PROTEIN E-RELATED"/>
    <property type="match status" value="1"/>
</dbReference>
<dbReference type="Gene3D" id="3.60.40.10">
    <property type="entry name" value="PPM-type phosphatase domain"/>
    <property type="match status" value="1"/>
</dbReference>
<dbReference type="InterPro" id="IPR029016">
    <property type="entry name" value="GAF-like_dom_sf"/>
</dbReference>
<reference evidence="3 4" key="1">
    <citation type="submission" date="2018-08" db="EMBL/GenBank/DDBJ databases">
        <title>Sequencing the genomes of 1000 actinobacteria strains.</title>
        <authorList>
            <person name="Klenk H.-P."/>
        </authorList>
    </citation>
    <scope>NUCLEOTIDE SEQUENCE [LARGE SCALE GENOMIC DNA]</scope>
    <source>
        <strain evidence="3 4">DSM 44099</strain>
    </source>
</reference>
<protein>
    <submittedName>
        <fullName evidence="3">Serine phosphatase RsbU (Regulator of sigma subunit)</fullName>
    </submittedName>
</protein>
<dbReference type="PANTHER" id="PTHR43156:SF2">
    <property type="entry name" value="STAGE II SPORULATION PROTEIN E"/>
    <property type="match status" value="1"/>
</dbReference>
<gene>
    <name evidence="3" type="ORF">DFJ67_1782</name>
</gene>
<dbReference type="InterPro" id="IPR036457">
    <property type="entry name" value="PPM-type-like_dom_sf"/>
</dbReference>
<dbReference type="EMBL" id="QUMQ01000001">
    <property type="protein sequence ID" value="REF95820.1"/>
    <property type="molecule type" value="Genomic_DNA"/>
</dbReference>
<evidence type="ECO:0000259" key="2">
    <source>
        <dbReference type="SMART" id="SM00331"/>
    </source>
</evidence>
<dbReference type="Gene3D" id="3.30.565.10">
    <property type="entry name" value="Histidine kinase-like ATPase, C-terminal domain"/>
    <property type="match status" value="1"/>
</dbReference>
<sequence>MLSVSGEVVAGQVEHIRHVRLPADRRTPAAARALVRAVLAEAGLDDLSNEALLLTTELSTNAVVHAGTELDIEVAADGVGLTVTVTDFAGGPIETVLARPRPDTSDLSEISEISERGRGLLLVDHFAARWGTIHEGARKGVWFRLDRPAAAAPPAQAVVPRQLATGSALGSGAVLGSGSGLGGGSALGSGSVFGGAPAVPGPTPTATEMAALSQTAPDPYADDPLPDFAADLLARVAEMVGAAGGVVRLDRGDGSGPRSLARYGRPPRPDDELVRVPLAVNRPYNGELELDAAPSAYARPLAALVAERLSLYVENDRLRRADLRRQSWLTFLAEASELLAQSLDVHLTMALIPQLVVPRLGQWCAVHTTDEWGRLDLAAASHADESVLPRLHAVLAETGPDSMLARLREASRTESQVMLGPPMEGFAVPLVARGQRLGTLAVGRHQRQRHDPDEVAVIEDVARRAGLAIENARIHEERRKVAHTLQQSLLPPVLPVVKGIGFAAEYVPTGDAAEVGGDFYDVVPLPDDRWLVVVGDVSGKGVPAAAVTGLVRDVIRVLVHDGRPLPEALQRLNETLVERGAGRYCTLALAAVGPAASGEGDLAVSLHLAGHDRPVAVRADGRATFVGTGGTALGLLDEVATPVAELTLRPGDALVFYTDGVTERRRGRDLFGPERLRDAAAPLAGYSADVVAGRLKTTVLGFSADAPRDDIAILVLRNDFVPG</sequence>
<dbReference type="Pfam" id="PF13581">
    <property type="entry name" value="HATPase_c_2"/>
    <property type="match status" value="1"/>
</dbReference>
<dbReference type="SUPFAM" id="SSF81606">
    <property type="entry name" value="PP2C-like"/>
    <property type="match status" value="1"/>
</dbReference>
<dbReference type="InterPro" id="IPR003594">
    <property type="entry name" value="HATPase_dom"/>
</dbReference>
<evidence type="ECO:0000313" key="3">
    <source>
        <dbReference type="EMBL" id="REF95820.1"/>
    </source>
</evidence>
<evidence type="ECO:0000256" key="1">
    <source>
        <dbReference type="ARBA" id="ARBA00022801"/>
    </source>
</evidence>
<dbReference type="Proteomes" id="UP000256913">
    <property type="component" value="Unassembled WGS sequence"/>
</dbReference>
<name>A0A3D9ZQA1_9ACTN</name>
<dbReference type="InterPro" id="IPR036890">
    <property type="entry name" value="HATPase_C_sf"/>
</dbReference>
<keyword evidence="4" id="KW-1185">Reference proteome</keyword>
<dbReference type="GO" id="GO:0016791">
    <property type="term" value="F:phosphatase activity"/>
    <property type="evidence" value="ECO:0007669"/>
    <property type="project" value="TreeGrafter"/>
</dbReference>
<dbReference type="AlphaFoldDB" id="A0A3D9ZQA1"/>